<keyword evidence="16" id="KW-1185">Reference proteome</keyword>
<feature type="domain" description="Mur ligase C-terminal" evidence="11">
    <location>
        <begin position="334"/>
        <end position="458"/>
    </location>
</feature>
<gene>
    <name evidence="8" type="primary">murE</name>
    <name evidence="14" type="ORF">F7P68_0003370</name>
    <name evidence="13" type="ORF">SN16_02070</name>
</gene>
<evidence type="ECO:0000256" key="6">
    <source>
        <dbReference type="ARBA" id="ARBA00023306"/>
    </source>
</evidence>
<dbReference type="SUPFAM" id="SSF63418">
    <property type="entry name" value="MurE/MurF N-terminal domain"/>
    <property type="match status" value="1"/>
</dbReference>
<dbReference type="SUPFAM" id="SSF53623">
    <property type="entry name" value="MurD-like peptide ligases, catalytic domain"/>
    <property type="match status" value="1"/>
</dbReference>
<dbReference type="EMBL" id="JABEVU030000001">
    <property type="protein sequence ID" value="MDB0579558.1"/>
    <property type="molecule type" value="Genomic_DNA"/>
</dbReference>
<accession>A0A0C2HIJ2</accession>
<dbReference type="InterPro" id="IPR035911">
    <property type="entry name" value="MurE/MurF_N"/>
</dbReference>
<keyword evidence="7 8" id="KW-0961">Cell wall biogenesis/degradation</keyword>
<evidence type="ECO:0000256" key="4">
    <source>
        <dbReference type="ARBA" id="ARBA00022960"/>
    </source>
</evidence>
<dbReference type="AlphaFoldDB" id="A0A0C2HIJ2"/>
<feature type="binding site" evidence="8">
    <location>
        <position position="151"/>
    </location>
    <ligand>
        <name>UDP-N-acetyl-alpha-D-muramoyl-L-alanyl-D-glutamate</name>
        <dbReference type="ChEBI" id="CHEBI:83900"/>
    </ligand>
</feature>
<comment type="cofactor">
    <cofactor evidence="8">
        <name>Mg(2+)</name>
        <dbReference type="ChEBI" id="CHEBI:18420"/>
    </cofactor>
</comment>
<dbReference type="GO" id="GO:0008360">
    <property type="term" value="P:regulation of cell shape"/>
    <property type="evidence" value="ECO:0007669"/>
    <property type="project" value="UniProtKB-KW"/>
</dbReference>
<feature type="binding site" evidence="8">
    <location>
        <begin position="152"/>
        <end position="153"/>
    </location>
    <ligand>
        <name>UDP-N-acetyl-alpha-D-muramoyl-L-alanyl-D-glutamate</name>
        <dbReference type="ChEBI" id="CHEBI:83900"/>
    </ligand>
</feature>
<feature type="binding site" evidence="8">
    <location>
        <position position="187"/>
    </location>
    <ligand>
        <name>UDP-N-acetyl-alpha-D-muramoyl-L-alanyl-D-glutamate</name>
        <dbReference type="ChEBI" id="CHEBI:83900"/>
    </ligand>
</feature>
<keyword evidence="8" id="KW-0067">ATP-binding</keyword>
<evidence type="ECO:0000256" key="1">
    <source>
        <dbReference type="ARBA" id="ARBA00004752"/>
    </source>
</evidence>
<dbReference type="EC" id="6.3.2.7" evidence="8"/>
<evidence type="ECO:0000256" key="5">
    <source>
        <dbReference type="ARBA" id="ARBA00022984"/>
    </source>
</evidence>
<dbReference type="InterPro" id="IPR036615">
    <property type="entry name" value="Mur_ligase_C_dom_sf"/>
</dbReference>
<comment type="catalytic activity">
    <reaction evidence="8">
        <text>UDP-N-acetyl-alpha-D-muramoyl-L-alanyl-D-glutamate + L-lysine + ATP = UDP-N-acetyl-alpha-D-muramoyl-L-alanyl-gamma-D-glutamyl-L-lysine + ADP + phosphate + H(+)</text>
        <dbReference type="Rhea" id="RHEA:17969"/>
        <dbReference type="ChEBI" id="CHEBI:15378"/>
        <dbReference type="ChEBI" id="CHEBI:30616"/>
        <dbReference type="ChEBI" id="CHEBI:32551"/>
        <dbReference type="ChEBI" id="CHEBI:43474"/>
        <dbReference type="ChEBI" id="CHEBI:83900"/>
        <dbReference type="ChEBI" id="CHEBI:83903"/>
        <dbReference type="ChEBI" id="CHEBI:456216"/>
        <dbReference type="EC" id="6.3.2.7"/>
    </reaction>
</comment>
<feature type="domain" description="Mur ligase central" evidence="12">
    <location>
        <begin position="108"/>
        <end position="310"/>
    </location>
</feature>
<keyword evidence="8" id="KW-0963">Cytoplasm</keyword>
<evidence type="ECO:0000313" key="16">
    <source>
        <dbReference type="Proteomes" id="UP000527860"/>
    </source>
</evidence>
<feature type="binding site" evidence="8">
    <location>
        <position position="30"/>
    </location>
    <ligand>
        <name>UDP-N-acetyl-alpha-D-muramoyl-L-alanyl-D-glutamate</name>
        <dbReference type="ChEBI" id="CHEBI:83900"/>
    </ligand>
</feature>
<dbReference type="GO" id="GO:0009252">
    <property type="term" value="P:peptidoglycan biosynthetic process"/>
    <property type="evidence" value="ECO:0007669"/>
    <property type="project" value="UniProtKB-UniRule"/>
</dbReference>
<keyword evidence="8" id="KW-0460">Magnesium</keyword>
<dbReference type="GO" id="GO:0000287">
    <property type="term" value="F:magnesium ion binding"/>
    <property type="evidence" value="ECO:0007669"/>
    <property type="project" value="UniProtKB-UniRule"/>
</dbReference>
<comment type="pathway">
    <text evidence="1 8 9">Cell wall biogenesis; peptidoglycan biosynthesis.</text>
</comment>
<reference evidence="14 16" key="4">
    <citation type="submission" date="2022-12" db="EMBL/GenBank/DDBJ databases">
        <title>Genome analysis and biological profiling of marine Salinicoccus roseus MOSEL-ME25.</title>
        <authorList>
            <person name="Mirza F.T."/>
            <person name="Xie Y."/>
            <person name="Shinwari Z.K."/>
        </authorList>
    </citation>
    <scope>NUCLEOTIDE SEQUENCE [LARGE SCALE GENOMIC DNA]</scope>
    <source>
        <strain evidence="14 16">MOSEL-ME25</strain>
    </source>
</reference>
<evidence type="ECO:0000259" key="10">
    <source>
        <dbReference type="Pfam" id="PF01225"/>
    </source>
</evidence>
<dbReference type="Proteomes" id="UP000527860">
    <property type="component" value="Unassembled WGS sequence"/>
</dbReference>
<evidence type="ECO:0000259" key="12">
    <source>
        <dbReference type="Pfam" id="PF08245"/>
    </source>
</evidence>
<keyword evidence="8 13" id="KW-0436">Ligase</keyword>
<dbReference type="InterPro" id="IPR005761">
    <property type="entry name" value="UDP-N-AcMur-Glu-dNH2Pim_ligase"/>
</dbReference>
<dbReference type="InterPro" id="IPR013221">
    <property type="entry name" value="Mur_ligase_cen"/>
</dbReference>
<protein>
    <recommendedName>
        <fullName evidence="8">UDP-N-acetylmuramoyl-L-alanyl-D-glutamate--L-lysine ligase</fullName>
        <ecNumber evidence="8">6.3.2.7</ecNumber>
    </recommendedName>
    <alternativeName>
        <fullName evidence="8">L-lysine-adding enzyme</fullName>
    </alternativeName>
    <alternativeName>
        <fullName evidence="8">UDP-MurNAc-L-Ala-D-Glu:L-Lys ligase</fullName>
    </alternativeName>
    <alternativeName>
        <fullName evidence="8">UDP-MurNAc-tripeptide synthetase</fullName>
    </alternativeName>
    <alternativeName>
        <fullName evidence="8">UDP-N-acetylmuramyl-tripeptide synthetase</fullName>
    </alternativeName>
</protein>
<dbReference type="GO" id="GO:0005524">
    <property type="term" value="F:ATP binding"/>
    <property type="evidence" value="ECO:0007669"/>
    <property type="project" value="UniProtKB-UniRule"/>
</dbReference>
<comment type="function">
    <text evidence="8">Catalyzes the addition of L-lysine to the nucleotide precursor UDP-N-acetylmuramoyl-L-alanyl-D-glutamate (UMAG) in the biosynthesis of bacterial cell-wall peptidoglycan.</text>
</comment>
<keyword evidence="8" id="KW-0547">Nucleotide-binding</keyword>
<evidence type="ECO:0000256" key="7">
    <source>
        <dbReference type="ARBA" id="ARBA00023316"/>
    </source>
</evidence>
<dbReference type="InterPro" id="IPR000713">
    <property type="entry name" value="Mur_ligase_N"/>
</dbReference>
<organism evidence="13 15">
    <name type="scientific">Salinicoccus roseus</name>
    <dbReference type="NCBI Taxonomy" id="45670"/>
    <lineage>
        <taxon>Bacteria</taxon>
        <taxon>Bacillati</taxon>
        <taxon>Bacillota</taxon>
        <taxon>Bacilli</taxon>
        <taxon>Bacillales</taxon>
        <taxon>Staphylococcaceae</taxon>
        <taxon>Salinicoccus</taxon>
    </lineage>
</organism>
<dbReference type="RefSeq" id="WP_040104948.1">
    <property type="nucleotide sequence ID" value="NZ_JABEVU030000001.1"/>
</dbReference>
<dbReference type="NCBIfam" id="TIGR01085">
    <property type="entry name" value="murE"/>
    <property type="match status" value="1"/>
</dbReference>
<feature type="short sequence motif" description="L-lysine recognition motif" evidence="8">
    <location>
        <begin position="406"/>
        <end position="409"/>
    </location>
</feature>
<sequence>MNSKTLISLLKIKEAYGDFPETVTNITMDSREVDEGSVFVAIRGYQVDGFDFIPQAIRSGCRFIVTDRHVELPEGAGLLIVKDPEKVAALFAEYIYDFPHETQTMIGVTGTNGKTTVATMIHNLSRALGKNSAYLGTNGFMLNEDRYGSTNTTPETTRLHKRIQEAHERETEVFTMEVSSHALGLGRTFGIEYDIAIFTNLSQDHLDFHNTMDEYGYTKGLLFSQMGHNMKDRKYIVLNQDDPWSARYSKMTPHEVITYGMTPEADFHPTDIEGTLEGFNFTLNTPEGAFHVESPYIGHFNIQNLMCAIISEWLQGYRLSRIIAAVGDMAPVEGRLEVLDKTLPIDIIIDFAHTPDALDKIIDTIEPFVTQRLIFLVGMTGERDLTKAREMGRISTRADVAIFTPDNPANDDPKMLVDALAAGASHDNYHSFTDRTEGIEYAIDIAEPGDTVVLACKGREPYQIMEDYVKVPHRDDLIALDRAYRKYRRDEYVTDTDIHQ</sequence>
<dbReference type="GO" id="GO:0005737">
    <property type="term" value="C:cytoplasm"/>
    <property type="evidence" value="ECO:0007669"/>
    <property type="project" value="UniProtKB-SubCell"/>
</dbReference>
<reference evidence="16" key="2">
    <citation type="submission" date="2020-04" db="EMBL/GenBank/DDBJ databases">
        <title>Genome analysis and biological profiling of marine Cellulosimicrobium funkei MOSEL-ME6.</title>
        <authorList>
            <person name="Tanveer F."/>
            <person name="Xie Y."/>
            <person name="Shinwari Z.K."/>
        </authorList>
    </citation>
    <scope>NUCLEOTIDE SEQUENCE [LARGE SCALE GENOMIC DNA]</scope>
    <source>
        <strain evidence="16">MOSEL-ME25</strain>
    </source>
</reference>
<comment type="PTM">
    <text evidence="8">Carboxylation is probably crucial for Mg(2+) binding and, consequently, for the gamma-phosphate positioning of ATP.</text>
</comment>
<dbReference type="STRING" id="45670.SN16_02070"/>
<keyword evidence="4 8" id="KW-0133">Cell shape</keyword>
<dbReference type="HAMAP" id="MF_00208">
    <property type="entry name" value="MurE"/>
    <property type="match status" value="1"/>
</dbReference>
<dbReference type="NCBIfam" id="NF001126">
    <property type="entry name" value="PRK00139.1-4"/>
    <property type="match status" value="1"/>
</dbReference>
<dbReference type="InterPro" id="IPR036565">
    <property type="entry name" value="Mur-like_cat_sf"/>
</dbReference>
<keyword evidence="6 8" id="KW-0131">Cell cycle</keyword>
<proteinExistence type="inferred from homology"/>
<feature type="modified residue" description="N6-carboxylysine" evidence="8">
    <location>
        <position position="219"/>
    </location>
</feature>
<dbReference type="InterPro" id="IPR004101">
    <property type="entry name" value="Mur_ligase_C"/>
</dbReference>
<evidence type="ECO:0000256" key="8">
    <source>
        <dbReference type="HAMAP-Rule" id="MF_00208"/>
    </source>
</evidence>
<dbReference type="Pfam" id="PF01225">
    <property type="entry name" value="Mur_ligase"/>
    <property type="match status" value="1"/>
</dbReference>
<evidence type="ECO:0000259" key="11">
    <source>
        <dbReference type="Pfam" id="PF02875"/>
    </source>
</evidence>
<dbReference type="Proteomes" id="UP000031546">
    <property type="component" value="Unassembled WGS sequence"/>
</dbReference>
<dbReference type="GO" id="GO:0071555">
    <property type="term" value="P:cell wall organization"/>
    <property type="evidence" value="ECO:0007669"/>
    <property type="project" value="UniProtKB-KW"/>
</dbReference>
<comment type="caution">
    <text evidence="13">The sequence shown here is derived from an EMBL/GenBank/DDBJ whole genome shotgun (WGS) entry which is preliminary data.</text>
</comment>
<feature type="binding site" evidence="8">
    <location>
        <begin position="110"/>
        <end position="116"/>
    </location>
    <ligand>
        <name>ATP</name>
        <dbReference type="ChEBI" id="CHEBI:30616"/>
    </ligand>
</feature>
<reference evidence="13 15" key="1">
    <citation type="submission" date="2015-01" db="EMBL/GenBank/DDBJ databases">
        <title>Genome sequences of high lactate-tolerant strain Salinicoccus roseus W12 with industrial interest.</title>
        <authorList>
            <person name="Wang H."/>
            <person name="Yu B."/>
        </authorList>
    </citation>
    <scope>NUCLEOTIDE SEQUENCE [LARGE SCALE GENOMIC DNA]</scope>
    <source>
        <strain evidence="13 15">W12</strain>
    </source>
</reference>
<keyword evidence="3 8" id="KW-0132">Cell division</keyword>
<feature type="domain" description="Mur ligase N-terminal catalytic" evidence="10">
    <location>
        <begin position="23"/>
        <end position="72"/>
    </location>
</feature>
<dbReference type="PANTHER" id="PTHR23135">
    <property type="entry name" value="MUR LIGASE FAMILY MEMBER"/>
    <property type="match status" value="1"/>
</dbReference>
<evidence type="ECO:0000313" key="14">
    <source>
        <dbReference type="EMBL" id="MDB0579558.1"/>
    </source>
</evidence>
<dbReference type="PANTHER" id="PTHR23135:SF4">
    <property type="entry name" value="UDP-N-ACETYLMURAMOYL-L-ALANYL-D-GLUTAMATE--2,6-DIAMINOPIMELATE LIGASE MURE HOMOLOG, CHLOROPLASTIC"/>
    <property type="match status" value="1"/>
</dbReference>
<dbReference type="Pfam" id="PF02875">
    <property type="entry name" value="Mur_ligase_C"/>
    <property type="match status" value="1"/>
</dbReference>
<dbReference type="Pfam" id="PF08245">
    <property type="entry name" value="Mur_ligase_M"/>
    <property type="match status" value="1"/>
</dbReference>
<evidence type="ECO:0000256" key="2">
    <source>
        <dbReference type="ARBA" id="ARBA00005898"/>
    </source>
</evidence>
<dbReference type="GO" id="GO:0047482">
    <property type="term" value="F:UDP-N-acetylmuramoyl-L-alanyl-D-glutamate-L-lysine ligase activity"/>
    <property type="evidence" value="ECO:0007669"/>
    <property type="project" value="UniProtKB-UniRule"/>
</dbReference>
<reference evidence="14" key="3">
    <citation type="submission" date="2020-04" db="EMBL/GenBank/DDBJ databases">
        <authorList>
            <person name="Tanveer F."/>
            <person name="Xie Y."/>
            <person name="Shinwari Z.K."/>
        </authorList>
    </citation>
    <scope>NUCLEOTIDE SEQUENCE</scope>
    <source>
        <strain evidence="14">MOSEL-ME25</strain>
    </source>
</reference>
<dbReference type="EMBL" id="JXII01000002">
    <property type="protein sequence ID" value="KIH71484.1"/>
    <property type="molecule type" value="Genomic_DNA"/>
</dbReference>
<comment type="caution">
    <text evidence="8">Lacks conserved residue(s) required for the propagation of feature annotation.</text>
</comment>
<comment type="similarity">
    <text evidence="2 8">Belongs to the MurCDEF family. MurE subfamily.</text>
</comment>
<dbReference type="Gene3D" id="3.40.1390.10">
    <property type="entry name" value="MurE/MurF, N-terminal domain"/>
    <property type="match status" value="1"/>
</dbReference>
<dbReference type="Gene3D" id="3.40.1190.10">
    <property type="entry name" value="Mur-like, catalytic domain"/>
    <property type="match status" value="1"/>
</dbReference>
<evidence type="ECO:0000256" key="3">
    <source>
        <dbReference type="ARBA" id="ARBA00022618"/>
    </source>
</evidence>
<evidence type="ECO:0000313" key="15">
    <source>
        <dbReference type="Proteomes" id="UP000031546"/>
    </source>
</evidence>
<feature type="binding site" evidence="8">
    <location>
        <position position="179"/>
    </location>
    <ligand>
        <name>UDP-N-acetyl-alpha-D-muramoyl-L-alanyl-D-glutamate</name>
        <dbReference type="ChEBI" id="CHEBI:83900"/>
    </ligand>
</feature>
<name>A0A0C2HIJ2_9STAP</name>
<dbReference type="Gene3D" id="3.90.190.20">
    <property type="entry name" value="Mur ligase, C-terminal domain"/>
    <property type="match status" value="1"/>
</dbReference>
<comment type="subcellular location">
    <subcellularLocation>
        <location evidence="8 9">Cytoplasm</location>
    </subcellularLocation>
</comment>
<dbReference type="UniPathway" id="UPA00219"/>
<dbReference type="SUPFAM" id="SSF53244">
    <property type="entry name" value="MurD-like peptide ligases, peptide-binding domain"/>
    <property type="match status" value="1"/>
</dbReference>
<evidence type="ECO:0000256" key="9">
    <source>
        <dbReference type="RuleBase" id="RU004135"/>
    </source>
</evidence>
<keyword evidence="5 8" id="KW-0573">Peptidoglycan synthesis</keyword>
<dbReference type="GO" id="GO:0051301">
    <property type="term" value="P:cell division"/>
    <property type="evidence" value="ECO:0007669"/>
    <property type="project" value="UniProtKB-KW"/>
</dbReference>
<dbReference type="OrthoDB" id="9800958at2"/>
<dbReference type="GeneID" id="77844324"/>
<evidence type="ECO:0000313" key="13">
    <source>
        <dbReference type="EMBL" id="KIH71484.1"/>
    </source>
</evidence>